<comment type="caution">
    <text evidence="2">The sequence shown here is derived from an EMBL/GenBank/DDBJ whole genome shotgun (WGS) entry which is preliminary data.</text>
</comment>
<feature type="chain" id="PRO_5002161220" evidence="1">
    <location>
        <begin position="29"/>
        <end position="194"/>
    </location>
</feature>
<sequence>MTTKTRTSGIIRTLGVTLALSMSPLLLASCTEAEAASDDLDLEARVQVLETKEELRGLVLGFAQVVDNSDLAGLEALEPRIHRNFSLTAVDPAGGAHVFEGYDGLIAGYGPIMVAAQANLSTSAIAVELDGDNATATFKFANSTKPPPELGLDVDEKLLLFAANTATFVREDGVWQIESVELVHSLAYPGSVGG</sequence>
<gene>
    <name evidence="2" type="ORF">DB30_02044</name>
</gene>
<dbReference type="Gene3D" id="3.10.450.50">
    <property type="match status" value="1"/>
</dbReference>
<dbReference type="AlphaFoldDB" id="A0A0C1Z3B8"/>
<dbReference type="EMBL" id="JMCC02000151">
    <property type="protein sequence ID" value="KIG12099.1"/>
    <property type="molecule type" value="Genomic_DNA"/>
</dbReference>
<dbReference type="Proteomes" id="UP000031599">
    <property type="component" value="Unassembled WGS sequence"/>
</dbReference>
<name>A0A0C1Z3B8_9BACT</name>
<accession>A0A0C1Z3B8</accession>
<proteinExistence type="predicted"/>
<evidence type="ECO:0000313" key="3">
    <source>
        <dbReference type="Proteomes" id="UP000031599"/>
    </source>
</evidence>
<feature type="signal peptide" evidence="1">
    <location>
        <begin position="1"/>
        <end position="28"/>
    </location>
</feature>
<dbReference type="RefSeq" id="WP_146662449.1">
    <property type="nucleotide sequence ID" value="NZ_JMCC02000151.1"/>
</dbReference>
<dbReference type="PROSITE" id="PS51257">
    <property type="entry name" value="PROKAR_LIPOPROTEIN"/>
    <property type="match status" value="1"/>
</dbReference>
<evidence type="ECO:0000313" key="2">
    <source>
        <dbReference type="EMBL" id="KIG12099.1"/>
    </source>
</evidence>
<protein>
    <submittedName>
        <fullName evidence="2">Uncharacterized protein</fullName>
    </submittedName>
</protein>
<keyword evidence="1" id="KW-0732">Signal</keyword>
<organism evidence="2 3">
    <name type="scientific">Enhygromyxa salina</name>
    <dbReference type="NCBI Taxonomy" id="215803"/>
    <lineage>
        <taxon>Bacteria</taxon>
        <taxon>Pseudomonadati</taxon>
        <taxon>Myxococcota</taxon>
        <taxon>Polyangia</taxon>
        <taxon>Nannocystales</taxon>
        <taxon>Nannocystaceae</taxon>
        <taxon>Enhygromyxa</taxon>
    </lineage>
</organism>
<dbReference type="SUPFAM" id="SSF54427">
    <property type="entry name" value="NTF2-like"/>
    <property type="match status" value="1"/>
</dbReference>
<evidence type="ECO:0000256" key="1">
    <source>
        <dbReference type="SAM" id="SignalP"/>
    </source>
</evidence>
<dbReference type="InterPro" id="IPR032710">
    <property type="entry name" value="NTF2-like_dom_sf"/>
</dbReference>
<reference evidence="2 3" key="1">
    <citation type="submission" date="2014-12" db="EMBL/GenBank/DDBJ databases">
        <title>Genome assembly of Enhygromyxa salina DSM 15201.</title>
        <authorList>
            <person name="Sharma G."/>
            <person name="Subramanian S."/>
        </authorList>
    </citation>
    <scope>NUCLEOTIDE SEQUENCE [LARGE SCALE GENOMIC DNA]</scope>
    <source>
        <strain evidence="2 3">DSM 15201</strain>
    </source>
</reference>